<gene>
    <name evidence="6" type="ORF">FJR45_03125</name>
</gene>
<comment type="similarity">
    <text evidence="2">Belongs to the universal stress protein A family.</text>
</comment>
<proteinExistence type="inferred from homology"/>
<dbReference type="Gene3D" id="3.40.50.12370">
    <property type="match status" value="1"/>
</dbReference>
<evidence type="ECO:0000256" key="2">
    <source>
        <dbReference type="ARBA" id="ARBA00008791"/>
    </source>
</evidence>
<dbReference type="EMBL" id="CP041235">
    <property type="protein sequence ID" value="QOP42995.1"/>
    <property type="molecule type" value="Genomic_DNA"/>
</dbReference>
<dbReference type="PANTHER" id="PTHR47892">
    <property type="entry name" value="UNIVERSAL STRESS PROTEIN E"/>
    <property type="match status" value="1"/>
</dbReference>
<name>A0A7M1B036_9BACT</name>
<evidence type="ECO:0000313" key="7">
    <source>
        <dbReference type="Proteomes" id="UP000593719"/>
    </source>
</evidence>
<organism evidence="6 7">
    <name type="scientific">Sulfurimonas sediminis</name>
    <dbReference type="NCBI Taxonomy" id="2590020"/>
    <lineage>
        <taxon>Bacteria</taxon>
        <taxon>Pseudomonadati</taxon>
        <taxon>Campylobacterota</taxon>
        <taxon>Epsilonproteobacteria</taxon>
        <taxon>Campylobacterales</taxon>
        <taxon>Sulfurimonadaceae</taxon>
        <taxon>Sulfurimonas</taxon>
    </lineage>
</organism>
<dbReference type="GO" id="GO:0005737">
    <property type="term" value="C:cytoplasm"/>
    <property type="evidence" value="ECO:0007669"/>
    <property type="project" value="UniProtKB-SubCell"/>
</dbReference>
<feature type="domain" description="UspA" evidence="5">
    <location>
        <begin position="4"/>
        <end position="130"/>
    </location>
</feature>
<dbReference type="Proteomes" id="UP000593719">
    <property type="component" value="Chromosome"/>
</dbReference>
<evidence type="ECO:0000256" key="4">
    <source>
        <dbReference type="ARBA" id="ARBA00037131"/>
    </source>
</evidence>
<dbReference type="SUPFAM" id="SSF52402">
    <property type="entry name" value="Adenine nucleotide alpha hydrolases-like"/>
    <property type="match status" value="2"/>
</dbReference>
<dbReference type="InterPro" id="IPR006015">
    <property type="entry name" value="Universal_stress_UspA"/>
</dbReference>
<dbReference type="KEGG" id="ssei:FJR45_03125"/>
<dbReference type="PANTHER" id="PTHR47892:SF1">
    <property type="entry name" value="UNIVERSAL STRESS PROTEIN E"/>
    <property type="match status" value="1"/>
</dbReference>
<dbReference type="AlphaFoldDB" id="A0A7M1B036"/>
<dbReference type="RefSeq" id="WP_193151307.1">
    <property type="nucleotide sequence ID" value="NZ_CP041235.1"/>
</dbReference>
<evidence type="ECO:0000256" key="1">
    <source>
        <dbReference type="ARBA" id="ARBA00004496"/>
    </source>
</evidence>
<accession>A0A7M1B036</accession>
<dbReference type="PRINTS" id="PR01438">
    <property type="entry name" value="UNVRSLSTRESS"/>
</dbReference>
<dbReference type="Pfam" id="PF00582">
    <property type="entry name" value="Usp"/>
    <property type="match status" value="2"/>
</dbReference>
<evidence type="ECO:0000256" key="3">
    <source>
        <dbReference type="ARBA" id="ARBA00022490"/>
    </source>
</evidence>
<evidence type="ECO:0000313" key="6">
    <source>
        <dbReference type="EMBL" id="QOP42995.1"/>
    </source>
</evidence>
<evidence type="ECO:0000259" key="5">
    <source>
        <dbReference type="Pfam" id="PF00582"/>
    </source>
</evidence>
<sequence>MKRFKNILCMIENAQESQNILQRASKLAQDNQANLTVASVLPNAQSGFPFAKKEKQKELEEMTRAFSDQCNIAIKIFFGTPYYEIIYNVLQNNYDLVIKMPEDASWMHRLFGSNDMHLLQKCPCPVWFIKKESSPSFNNILAAVDVGTNSETKENADVQEKLNHQILQMASSLAVSELAQLHILHVWDAPEAALMQGAFVNMPDSEVIAYVEEMQNTHHAKLKALLHDAAQKQVGDMLEFLQPNIHLVRGQANKIIPRFVQKLQIDLIVMGTVARTGLAGVIMGNTAEDILNQIDCSVLAVKPPGFRTPITL</sequence>
<protein>
    <submittedName>
        <fullName evidence="6">Universal stress protein, UspA</fullName>
    </submittedName>
</protein>
<comment type="function">
    <text evidence="4">Required for resistance to DNA-damaging agents.</text>
</comment>
<keyword evidence="3" id="KW-0963">Cytoplasm</keyword>
<comment type="subcellular location">
    <subcellularLocation>
        <location evidence="1">Cytoplasm</location>
    </subcellularLocation>
</comment>
<reference evidence="6 7" key="1">
    <citation type="submission" date="2019-06" db="EMBL/GenBank/DDBJ databases">
        <title>Sulfurimonas gotlandica sp. nov., a chemoautotrophic and psychrotolerant epsilonproteobacterium isolated from a pelagic redoxcline, and an emended description of the genus Sulfurimonas.</title>
        <authorList>
            <person name="Wang S."/>
            <person name="Jiang L."/>
            <person name="Shao Z."/>
        </authorList>
    </citation>
    <scope>NUCLEOTIDE SEQUENCE [LARGE SCALE GENOMIC DNA]</scope>
    <source>
        <strain evidence="6 7">S2-6</strain>
    </source>
</reference>
<keyword evidence="7" id="KW-1185">Reference proteome</keyword>
<feature type="domain" description="UspA" evidence="5">
    <location>
        <begin position="164"/>
        <end position="302"/>
    </location>
</feature>
<dbReference type="InterPro" id="IPR006016">
    <property type="entry name" value="UspA"/>
</dbReference>